<gene>
    <name evidence="3" type="ORF">Ctob_009561</name>
</gene>
<dbReference type="OrthoDB" id="10669501at2759"/>
<evidence type="ECO:0000256" key="1">
    <source>
        <dbReference type="SAM" id="MobiDB-lite"/>
    </source>
</evidence>
<reference evidence="4" key="1">
    <citation type="journal article" date="2015" name="PLoS Genet.">
        <title>Genome Sequence and Transcriptome Analyses of Chrysochromulina tobin: Metabolic Tools for Enhanced Algal Fitness in the Prominent Order Prymnesiales (Haptophyceae).</title>
        <authorList>
            <person name="Hovde B.T."/>
            <person name="Deodato C.R."/>
            <person name="Hunsperger H.M."/>
            <person name="Ryken S.A."/>
            <person name="Yost W."/>
            <person name="Jha R.K."/>
            <person name="Patterson J."/>
            <person name="Monnat R.J. Jr."/>
            <person name="Barlow S.B."/>
            <person name="Starkenburg S.R."/>
            <person name="Cattolico R.A."/>
        </authorList>
    </citation>
    <scope>NUCLEOTIDE SEQUENCE</scope>
    <source>
        <strain evidence="4">CCMP291</strain>
    </source>
</reference>
<feature type="domain" description="Increased DNA methylation 1 C-terminal" evidence="2">
    <location>
        <begin position="247"/>
        <end position="338"/>
    </location>
</feature>
<organism evidence="3 4">
    <name type="scientific">Chrysochromulina tobinii</name>
    <dbReference type="NCBI Taxonomy" id="1460289"/>
    <lineage>
        <taxon>Eukaryota</taxon>
        <taxon>Haptista</taxon>
        <taxon>Haptophyta</taxon>
        <taxon>Prymnesiophyceae</taxon>
        <taxon>Prymnesiales</taxon>
        <taxon>Chrysochromulinaceae</taxon>
        <taxon>Chrysochromulina</taxon>
    </lineage>
</organism>
<dbReference type="Gene3D" id="3.40.630.30">
    <property type="match status" value="1"/>
</dbReference>
<dbReference type="AlphaFoldDB" id="A0A0M0K6M2"/>
<evidence type="ECO:0000313" key="3">
    <source>
        <dbReference type="EMBL" id="KOO34516.1"/>
    </source>
</evidence>
<name>A0A0M0K6M2_9EUKA</name>
<feature type="region of interest" description="Disordered" evidence="1">
    <location>
        <begin position="172"/>
        <end position="193"/>
    </location>
</feature>
<dbReference type="EMBL" id="JWZX01001194">
    <property type="protein sequence ID" value="KOO34516.1"/>
    <property type="molecule type" value="Genomic_DNA"/>
</dbReference>
<evidence type="ECO:0000313" key="4">
    <source>
        <dbReference type="Proteomes" id="UP000037460"/>
    </source>
</evidence>
<comment type="caution">
    <text evidence="3">The sequence shown here is derived from an EMBL/GenBank/DDBJ whole genome shotgun (WGS) entry which is preliminary data.</text>
</comment>
<accession>A0A0M0K6M2</accession>
<sequence>MVDAAAESDDEVVDASNLEGLAGARVRVERSGSHCLGTVRSVSPGGSRMLVCCDADATEVWVGAEDAWDLDVSTPAAEQPAASAATADAVASQAAALERAPILENWKWTADGALCGHVYGKPGFREGELMTTSTVPPEGRFETHVVTESGNVYRLGMAAEAAPVGAGAISEAGSGGGGTAGGGMRRSSRATGKESVLDAFADSRHPVGEPQQQLSYQVGGADVGGAGADRIMRGAFETLDDNMVGLRTQYAAARRVVLYRDETPVAAAVVEVHPEQGVLEVPLLAAERHCRQQGHGTVLVAILIELGCRLRLAMLIASATHESTRFWLRQGLHTFSHCSPPVRAELRKIDQSARRGFA</sequence>
<keyword evidence="4" id="KW-1185">Reference proteome</keyword>
<dbReference type="Pfam" id="PF23209">
    <property type="entry name" value="IDM1_C"/>
    <property type="match status" value="1"/>
</dbReference>
<proteinExistence type="predicted"/>
<evidence type="ECO:0000259" key="2">
    <source>
        <dbReference type="Pfam" id="PF23209"/>
    </source>
</evidence>
<dbReference type="Proteomes" id="UP000037460">
    <property type="component" value="Unassembled WGS sequence"/>
</dbReference>
<protein>
    <recommendedName>
        <fullName evidence="2">Increased DNA methylation 1 C-terminal domain-containing protein</fullName>
    </recommendedName>
</protein>
<dbReference type="InterPro" id="IPR056511">
    <property type="entry name" value="IDM1_C"/>
</dbReference>
<dbReference type="InterPro" id="IPR016181">
    <property type="entry name" value="Acyl_CoA_acyltransferase"/>
</dbReference>
<dbReference type="SUPFAM" id="SSF55729">
    <property type="entry name" value="Acyl-CoA N-acyltransferases (Nat)"/>
    <property type="match status" value="1"/>
</dbReference>
<feature type="compositionally biased region" description="Gly residues" evidence="1">
    <location>
        <begin position="173"/>
        <end position="184"/>
    </location>
</feature>
<feature type="non-terminal residue" evidence="3">
    <location>
        <position position="358"/>
    </location>
</feature>